<name>A0A538U250_UNCEI</name>
<dbReference type="EMBL" id="VBPA01000248">
    <property type="protein sequence ID" value="TMQ69976.1"/>
    <property type="molecule type" value="Genomic_DNA"/>
</dbReference>
<organism evidence="1 2">
    <name type="scientific">Eiseniibacteriota bacterium</name>
    <dbReference type="NCBI Taxonomy" id="2212470"/>
    <lineage>
        <taxon>Bacteria</taxon>
        <taxon>Candidatus Eiseniibacteriota</taxon>
    </lineage>
</organism>
<reference evidence="1 2" key="1">
    <citation type="journal article" date="2019" name="Nat. Microbiol.">
        <title>Mediterranean grassland soil C-N compound turnover is dependent on rainfall and depth, and is mediated by genomically divergent microorganisms.</title>
        <authorList>
            <person name="Diamond S."/>
            <person name="Andeer P.F."/>
            <person name="Li Z."/>
            <person name="Crits-Christoph A."/>
            <person name="Burstein D."/>
            <person name="Anantharaman K."/>
            <person name="Lane K.R."/>
            <person name="Thomas B.C."/>
            <person name="Pan C."/>
            <person name="Northen T.R."/>
            <person name="Banfield J.F."/>
        </authorList>
    </citation>
    <scope>NUCLEOTIDE SEQUENCE [LARGE SCALE GENOMIC DNA]</scope>
    <source>
        <strain evidence="1">WS_10</strain>
    </source>
</reference>
<protein>
    <recommendedName>
        <fullName evidence="3">T9SS type A sorting domain-containing protein</fullName>
    </recommendedName>
</protein>
<evidence type="ECO:0000313" key="2">
    <source>
        <dbReference type="Proteomes" id="UP000319836"/>
    </source>
</evidence>
<accession>A0A538U250</accession>
<dbReference type="AlphaFoldDB" id="A0A538U250"/>
<dbReference type="Gene3D" id="2.60.40.4070">
    <property type="match status" value="1"/>
</dbReference>
<proteinExistence type="predicted"/>
<evidence type="ECO:0000313" key="1">
    <source>
        <dbReference type="EMBL" id="TMQ69976.1"/>
    </source>
</evidence>
<comment type="caution">
    <text evidence="1">The sequence shown here is derived from an EMBL/GenBank/DDBJ whole genome shotgun (WGS) entry which is preliminary data.</text>
</comment>
<gene>
    <name evidence="1" type="ORF">E6K80_09960</name>
</gene>
<evidence type="ECO:0008006" key="3">
    <source>
        <dbReference type="Google" id="ProtNLM"/>
    </source>
</evidence>
<dbReference type="Proteomes" id="UP000319836">
    <property type="component" value="Unassembled WGS sequence"/>
</dbReference>
<sequence length="532" mass="58546">MRLDRAFIERITDDPGLPTTPLAGTWGRDARHVYSKQQPWNSDNTLLTIENRDGGSPTPLILDGASYRPKFTPCADYQFYDYRWHPSPLHPHEQINVDPTGTELMWFDVVDCVKTRSWKLPITVDFGIGSGEGNPSNDGRFVALGNDSAMFVVDMDPRPPLPAYPNRRIGPVYRFPPCSLSTNCMIGNLSISPSGRYVDVKYSSGNDSSDISPDLHRIYEVDSATLALKPHNMLVCSMRCGPFALRPNGWIFPLKHADMTLNPFDNNEDVIIGGRSCPGTSIGRVDMVRLRDGRVTVLTDPKNEAPVSHVSTRNLDRPGWAYVSYFKAKGRCFSDEIVAVKIDGSRTVERLAHKHSVTTGCYRCESHPVPSRDGRRVLWASNWAESCSPCGPPGAVAAYVVDVGRPQPPPGIGPRVTTAAKPAGDAAPVAGDGSTRAGELPEFSARIYPSPMRDRSVLSFSTTRRGPVLVRLFDLAGRVVRVLVQEPDLAAGRHDVVIDGRDDRGQPLQPGVYLYRLRAREGSLTGNCVILR</sequence>